<organism evidence="2 3">
    <name type="scientific">Candidatus Nitrospira allomarina</name>
    <dbReference type="NCBI Taxonomy" id="3020900"/>
    <lineage>
        <taxon>Bacteria</taxon>
        <taxon>Pseudomonadati</taxon>
        <taxon>Nitrospirota</taxon>
        <taxon>Nitrospiria</taxon>
        <taxon>Nitrospirales</taxon>
        <taxon>Nitrospiraceae</taxon>
        <taxon>Nitrospira</taxon>
    </lineage>
</organism>
<keyword evidence="1" id="KW-0812">Transmembrane</keyword>
<dbReference type="EMBL" id="CP116967">
    <property type="protein sequence ID" value="WNM57459.1"/>
    <property type="molecule type" value="Genomic_DNA"/>
</dbReference>
<protein>
    <submittedName>
        <fullName evidence="2">SGNH/GDSL hydrolase family protein</fullName>
    </submittedName>
</protein>
<dbReference type="KEGG" id="nall:PP769_16020"/>
<dbReference type="PROSITE" id="PS51257">
    <property type="entry name" value="PROKAR_LIPOPROTEIN"/>
    <property type="match status" value="1"/>
</dbReference>
<keyword evidence="2" id="KW-0378">Hydrolase</keyword>
<proteinExistence type="predicted"/>
<accession>A0AA96G8P6</accession>
<evidence type="ECO:0000313" key="3">
    <source>
        <dbReference type="Proteomes" id="UP001302719"/>
    </source>
</evidence>
<evidence type="ECO:0000256" key="1">
    <source>
        <dbReference type="SAM" id="Phobius"/>
    </source>
</evidence>
<dbReference type="Proteomes" id="UP001302719">
    <property type="component" value="Chromosome"/>
</dbReference>
<sequence length="395" mass="45071">MRKWAGNIALVFIGCGMAFVLVEIGLYFFGISYPSFFIADNLTGYAHKPGAEGLYSNEGEAYIRINSFGLRDREHTLEKPVGTFRIALLGDSYTEAMQVPTEHIYGVRLAHELSDCPSLAGRQVEVMNFGVSGFSTAQELLVLRHRASAYDPDLVLLAFYTENDIRGNLRELNGKTNIPYFILNDGRLVLDNSFHHTTEFWLQQFPLSAEAFEVSRVLQVFRHAKYKLKSFLEGRAQQQQMKDWEDPALRLDLLVYLDQPDPSWENAWKVTEQLIVQMKREVDEEGRRFLLFSLSNPDQVHPDVQHRQALARQFGVPDLLYPDRRIQALAKREGIELLSLAEPLATYAEQHGVFLHGFQNRELGKGHWNAAGHRLAGKLMSERICLMVESIGRKT</sequence>
<keyword evidence="1" id="KW-0472">Membrane</keyword>
<evidence type="ECO:0000313" key="2">
    <source>
        <dbReference type="EMBL" id="WNM57459.1"/>
    </source>
</evidence>
<dbReference type="AlphaFoldDB" id="A0AA96G8P6"/>
<dbReference type="CDD" id="cd00229">
    <property type="entry name" value="SGNH_hydrolase"/>
    <property type="match status" value="1"/>
</dbReference>
<feature type="transmembrane region" description="Helical" evidence="1">
    <location>
        <begin position="7"/>
        <end position="29"/>
    </location>
</feature>
<dbReference type="InterPro" id="IPR036514">
    <property type="entry name" value="SGNH_hydro_sf"/>
</dbReference>
<reference evidence="2 3" key="1">
    <citation type="submission" date="2023-01" db="EMBL/GenBank/DDBJ databases">
        <title>Cultivation and genomic characterization of new, ubiquitous marine nitrite-oxidizing bacteria from the Nitrospirales.</title>
        <authorList>
            <person name="Mueller A.J."/>
            <person name="Daebeler A."/>
            <person name="Herbold C.W."/>
            <person name="Kirkegaard R.H."/>
            <person name="Daims H."/>
        </authorList>
    </citation>
    <scope>NUCLEOTIDE SEQUENCE [LARGE SCALE GENOMIC DNA]</scope>
    <source>
        <strain evidence="2 3">VA</strain>
    </source>
</reference>
<gene>
    <name evidence="2" type="ORF">PP769_16020</name>
</gene>
<name>A0AA96G8P6_9BACT</name>
<dbReference type="Gene3D" id="3.40.50.1110">
    <property type="entry name" value="SGNH hydrolase"/>
    <property type="match status" value="1"/>
</dbReference>
<keyword evidence="3" id="KW-1185">Reference proteome</keyword>
<dbReference type="GO" id="GO:0016788">
    <property type="term" value="F:hydrolase activity, acting on ester bonds"/>
    <property type="evidence" value="ECO:0007669"/>
    <property type="project" value="UniProtKB-ARBA"/>
</dbReference>
<dbReference type="SUPFAM" id="SSF52266">
    <property type="entry name" value="SGNH hydrolase"/>
    <property type="match status" value="1"/>
</dbReference>
<keyword evidence="1" id="KW-1133">Transmembrane helix</keyword>
<dbReference type="RefSeq" id="WP_312641959.1">
    <property type="nucleotide sequence ID" value="NZ_CP116967.1"/>
</dbReference>